<dbReference type="InterPro" id="IPR036047">
    <property type="entry name" value="F-box-like_dom_sf"/>
</dbReference>
<feature type="region of interest" description="Disordered" evidence="13">
    <location>
        <begin position="349"/>
        <end position="370"/>
    </location>
</feature>
<evidence type="ECO:0000256" key="1">
    <source>
        <dbReference type="ARBA" id="ARBA00004496"/>
    </source>
</evidence>
<comment type="similarity">
    <text evidence="9">Belongs to the FBXW5 family.</text>
</comment>
<dbReference type="GO" id="GO:0019005">
    <property type="term" value="C:SCF ubiquitin ligase complex"/>
    <property type="evidence" value="ECO:0007669"/>
    <property type="project" value="InterPro"/>
</dbReference>
<dbReference type="SUPFAM" id="SSF81383">
    <property type="entry name" value="F-box domain"/>
    <property type="match status" value="1"/>
</dbReference>
<dbReference type="Pfam" id="PF12937">
    <property type="entry name" value="F-box-like"/>
    <property type="match status" value="1"/>
</dbReference>
<dbReference type="InterPro" id="IPR001810">
    <property type="entry name" value="F-box_dom"/>
</dbReference>
<dbReference type="SUPFAM" id="SSF50978">
    <property type="entry name" value="WD40 repeat-like"/>
    <property type="match status" value="1"/>
</dbReference>
<dbReference type="InterPro" id="IPR036322">
    <property type="entry name" value="WD40_repeat_dom_sf"/>
</dbReference>
<dbReference type="FunFam" id="1.20.1280.50:FF:000032">
    <property type="entry name" value="F-box/WD repeat-containing protein 5 isoform X1"/>
    <property type="match status" value="1"/>
</dbReference>
<evidence type="ECO:0000256" key="2">
    <source>
        <dbReference type="ARBA" id="ARBA00004906"/>
    </source>
</evidence>
<evidence type="ECO:0000256" key="5">
    <source>
        <dbReference type="ARBA" id="ARBA00022574"/>
    </source>
</evidence>
<dbReference type="SMART" id="SM00256">
    <property type="entry name" value="FBOX"/>
    <property type="match status" value="1"/>
</dbReference>
<name>A0A8C0RC20_CANLF</name>
<evidence type="ECO:0000256" key="9">
    <source>
        <dbReference type="ARBA" id="ARBA00061153"/>
    </source>
</evidence>
<comment type="subcellular location">
    <subcellularLocation>
        <location evidence="1">Cytoplasm</location>
    </subcellularLocation>
</comment>
<dbReference type="AlphaFoldDB" id="A0A8C0RC20"/>
<dbReference type="Proteomes" id="UP000694429">
    <property type="component" value="Chromosome 9"/>
</dbReference>
<feature type="compositionally biased region" description="Gly residues" evidence="13">
    <location>
        <begin position="34"/>
        <end position="46"/>
    </location>
</feature>
<dbReference type="Pfam" id="PF00400">
    <property type="entry name" value="WD40"/>
    <property type="match status" value="2"/>
</dbReference>
<reference evidence="15" key="1">
    <citation type="submission" date="2019-03" db="EMBL/GenBank/DDBJ databases">
        <authorList>
            <person name="Warren W.C."/>
            <person name="Johnson G.S."/>
        </authorList>
    </citation>
    <scope>NUCLEOTIDE SEQUENCE [LARGE SCALE GENOMIC DNA]</scope>
    <source>
        <strain evidence="15">Basenji</strain>
    </source>
</reference>
<dbReference type="SMART" id="SM00320">
    <property type="entry name" value="WD40"/>
    <property type="match status" value="3"/>
</dbReference>
<accession>A0A8C0RC20</accession>
<evidence type="ECO:0000313" key="16">
    <source>
        <dbReference type="Proteomes" id="UP000694429"/>
    </source>
</evidence>
<evidence type="ECO:0000256" key="10">
    <source>
        <dbReference type="ARBA" id="ARBA00072487"/>
    </source>
</evidence>
<evidence type="ECO:0000256" key="8">
    <source>
        <dbReference type="ARBA" id="ARBA00022843"/>
    </source>
</evidence>
<keyword evidence="5 12" id="KW-0853">WD repeat</keyword>
<feature type="domain" description="F-box" evidence="14">
    <location>
        <begin position="75"/>
        <end position="121"/>
    </location>
</feature>
<evidence type="ECO:0000256" key="4">
    <source>
        <dbReference type="ARBA" id="ARBA00022553"/>
    </source>
</evidence>
<dbReference type="GO" id="GO:0010564">
    <property type="term" value="P:regulation of cell cycle process"/>
    <property type="evidence" value="ECO:0007669"/>
    <property type="project" value="UniProtKB-ARBA"/>
</dbReference>
<keyword evidence="6" id="KW-0677">Repeat</keyword>
<proteinExistence type="inferred from homology"/>
<dbReference type="GO" id="GO:0005737">
    <property type="term" value="C:cytoplasm"/>
    <property type="evidence" value="ECO:0007669"/>
    <property type="project" value="UniProtKB-SubCell"/>
</dbReference>
<keyword evidence="8" id="KW-0832">Ubl conjugation</keyword>
<feature type="region of interest" description="Disordered" evidence="13">
    <location>
        <begin position="1"/>
        <end position="52"/>
    </location>
</feature>
<dbReference type="GO" id="GO:0080008">
    <property type="term" value="C:Cul4-RING E3 ubiquitin ligase complex"/>
    <property type="evidence" value="ECO:0007669"/>
    <property type="project" value="InterPro"/>
</dbReference>
<feature type="repeat" description="WD" evidence="12">
    <location>
        <begin position="578"/>
        <end position="610"/>
    </location>
</feature>
<dbReference type="FunFam" id="2.130.10.10:FF:000335">
    <property type="entry name" value="F-box/WD repeat-containing protein 5 isoform X1"/>
    <property type="match status" value="1"/>
</dbReference>
<evidence type="ECO:0000256" key="12">
    <source>
        <dbReference type="PROSITE-ProRule" id="PRU00221"/>
    </source>
</evidence>
<dbReference type="PROSITE" id="PS50181">
    <property type="entry name" value="FBOX"/>
    <property type="match status" value="1"/>
</dbReference>
<dbReference type="FunFam" id="2.130.10.10:FF:000305">
    <property type="entry name" value="F-box/WD repeat-containing protein 5 isoform X1"/>
    <property type="match status" value="1"/>
</dbReference>
<keyword evidence="3" id="KW-0963">Cytoplasm</keyword>
<evidence type="ECO:0000256" key="11">
    <source>
        <dbReference type="ARBA" id="ARBA00079850"/>
    </source>
</evidence>
<dbReference type="PANTHER" id="PTHR20995">
    <property type="entry name" value="F-BOX/WD REPEAT-CONTAINING PROTEIN 5"/>
    <property type="match status" value="1"/>
</dbReference>
<feature type="repeat" description="WD" evidence="12">
    <location>
        <begin position="160"/>
        <end position="192"/>
    </location>
</feature>
<dbReference type="InterPro" id="IPR015943">
    <property type="entry name" value="WD40/YVTN_repeat-like_dom_sf"/>
</dbReference>
<dbReference type="Gene3D" id="1.20.1280.50">
    <property type="match status" value="1"/>
</dbReference>
<comment type="pathway">
    <text evidence="2">Protein modification; protein ubiquitination.</text>
</comment>
<organism evidence="15 16">
    <name type="scientific">Canis lupus familiaris</name>
    <name type="common">Dog</name>
    <name type="synonym">Canis familiaris</name>
    <dbReference type="NCBI Taxonomy" id="9615"/>
    <lineage>
        <taxon>Eukaryota</taxon>
        <taxon>Metazoa</taxon>
        <taxon>Chordata</taxon>
        <taxon>Craniata</taxon>
        <taxon>Vertebrata</taxon>
        <taxon>Euteleostomi</taxon>
        <taxon>Mammalia</taxon>
        <taxon>Eutheria</taxon>
        <taxon>Laurasiatheria</taxon>
        <taxon>Carnivora</taxon>
        <taxon>Caniformia</taxon>
        <taxon>Canidae</taxon>
        <taxon>Canis</taxon>
    </lineage>
</organism>
<reference evidence="15" key="2">
    <citation type="submission" date="2025-08" db="UniProtKB">
        <authorList>
            <consortium name="Ensembl"/>
        </authorList>
    </citation>
    <scope>IDENTIFICATION</scope>
</reference>
<keyword evidence="7" id="KW-0833">Ubl conjugation pathway</keyword>
<evidence type="ECO:0000256" key="13">
    <source>
        <dbReference type="SAM" id="MobiDB-lite"/>
    </source>
</evidence>
<dbReference type="InterPro" id="IPR001680">
    <property type="entry name" value="WD40_rpt"/>
</dbReference>
<sequence length="802" mass="88664">MLQGSRRQPGRLHHRDAAAGAAGRKRVRWPRPGAGAGAARLGGGGREQCPAQASRWSLGSGAGGGLPGQNVTMDEGGVPLLPDSLIYQIFLSLGPADVLAAGLVCRQWQAVSRDEFLWREQFYRYYQVARDVPRHPAATSWYEEFRRLYDTVPCVEVQTLREHADQVLHLSFSHSGYQFASCSKDCTIKIWNNDLTISLLHSADMRPYNWSYTQFSQFNQDDSLLLASGVFLGPHNSSSGEIAVISLDNFALLSRVRNKPYDVFGCWLTETSLISGNLHRIGDITSCSVLWLNNAFQDVESENVNVVKRLFKIQNLNASTIRTVMVADCSRFDSPDLLLDAGAPPGRVFDLGSDSEDEEGGSEPVPAPARAKEGLRRFLDGLLDARAQPQLSEHALETKVAELLAQGRTKPPEHSMADASKLLIFTTGCLTYSPHQIGIKQILPHQMTTAGPVLGEGRGSDAFFDALDHVIDVHGHIIGMGLSPDNRYLYVNSRAWPSGSVVADPMQPPPIAEEIDLLVFDLKTMREVKRALRAHRAYTPNDECFFIFLDVSRDFVASGAEDRHGYIWDRHYNICLAKLRHQDVVNSVVFSPQEQELLLTASDDATIKAWRSPRIVRIHQAPRPRPHHFFSWLGCNRHWGPTLHAPSSPGACAPVSTTRTLQLAPGGLSSGNLFAHQQGRQHKSVCHGPRQTACHWSPVWGLNKQLAIASRCPISVSSGIFMGLVLPACPPAGCWTLWWGHCSPPNWAAWLQAASLVTVPATSEQMRSLVCRKYHSTSTLMCAHCNRETSRGTSDLGRYCRR</sequence>
<dbReference type="GO" id="GO:0016567">
    <property type="term" value="P:protein ubiquitination"/>
    <property type="evidence" value="ECO:0007669"/>
    <property type="project" value="InterPro"/>
</dbReference>
<evidence type="ECO:0000256" key="6">
    <source>
        <dbReference type="ARBA" id="ARBA00022737"/>
    </source>
</evidence>
<evidence type="ECO:0000256" key="3">
    <source>
        <dbReference type="ARBA" id="ARBA00022490"/>
    </source>
</evidence>
<evidence type="ECO:0000256" key="7">
    <source>
        <dbReference type="ARBA" id="ARBA00022786"/>
    </source>
</evidence>
<evidence type="ECO:0000313" key="15">
    <source>
        <dbReference type="Ensembl" id="ENSCAFP00030006119.1"/>
    </source>
</evidence>
<dbReference type="GO" id="GO:0031146">
    <property type="term" value="P:SCF-dependent proteasomal ubiquitin-dependent protein catabolic process"/>
    <property type="evidence" value="ECO:0007669"/>
    <property type="project" value="UniProtKB-ARBA"/>
</dbReference>
<dbReference type="PANTHER" id="PTHR20995:SF17">
    <property type="entry name" value="F-BOX_WD REPEAT-CONTAINING PROTEIN 5"/>
    <property type="match status" value="1"/>
</dbReference>
<dbReference type="Ensembl" id="ENSCAFT00030006960.1">
    <property type="protein sequence ID" value="ENSCAFP00030006119.1"/>
    <property type="gene ID" value="ENSCAFG00030003699.1"/>
</dbReference>
<dbReference type="Gene3D" id="2.130.10.10">
    <property type="entry name" value="YVTN repeat-like/Quinoprotein amine dehydrogenase"/>
    <property type="match status" value="2"/>
</dbReference>
<dbReference type="CDD" id="cd22132">
    <property type="entry name" value="F-box_FBXW5"/>
    <property type="match status" value="1"/>
</dbReference>
<evidence type="ECO:0000259" key="14">
    <source>
        <dbReference type="PROSITE" id="PS50181"/>
    </source>
</evidence>
<keyword evidence="4" id="KW-0597">Phosphoprotein</keyword>
<dbReference type="PROSITE" id="PS50294">
    <property type="entry name" value="WD_REPEATS_REGION"/>
    <property type="match status" value="2"/>
</dbReference>
<dbReference type="InterPro" id="IPR042508">
    <property type="entry name" value="FBXW5"/>
</dbReference>
<protein>
    <recommendedName>
        <fullName evidence="10">F-box/WD repeat-containing protein 5</fullName>
    </recommendedName>
    <alternativeName>
        <fullName evidence="11">F-box and WD-40 domain-containing protein 5</fullName>
    </alternativeName>
</protein>
<dbReference type="PROSITE" id="PS50082">
    <property type="entry name" value="WD_REPEATS_2"/>
    <property type="match status" value="2"/>
</dbReference>